<dbReference type="PROSITE" id="PS51832">
    <property type="entry name" value="HD_GYP"/>
    <property type="match status" value="1"/>
</dbReference>
<keyword evidence="1" id="KW-0812">Transmembrane</keyword>
<protein>
    <submittedName>
        <fullName evidence="4">HD-GYP domain-containing protein</fullName>
    </submittedName>
</protein>
<dbReference type="SMART" id="SM00471">
    <property type="entry name" value="HDc"/>
    <property type="match status" value="1"/>
</dbReference>
<feature type="domain" description="HD-GYP" evidence="3">
    <location>
        <begin position="269"/>
        <end position="465"/>
    </location>
</feature>
<keyword evidence="5" id="KW-1185">Reference proteome</keyword>
<dbReference type="RefSeq" id="WP_202952634.1">
    <property type="nucleotide sequence ID" value="NZ_JAPCID010000031.1"/>
</dbReference>
<dbReference type="InterPro" id="IPR006674">
    <property type="entry name" value="HD_domain"/>
</dbReference>
<organism evidence="4 5">
    <name type="scientific">Solirubrobacter deserti</name>
    <dbReference type="NCBI Taxonomy" id="2282478"/>
    <lineage>
        <taxon>Bacteria</taxon>
        <taxon>Bacillati</taxon>
        <taxon>Actinomycetota</taxon>
        <taxon>Thermoleophilia</taxon>
        <taxon>Solirubrobacterales</taxon>
        <taxon>Solirubrobacteraceae</taxon>
        <taxon>Solirubrobacter</taxon>
    </lineage>
</organism>
<feature type="transmembrane region" description="Helical" evidence="1">
    <location>
        <begin position="37"/>
        <end position="60"/>
    </location>
</feature>
<feature type="transmembrane region" description="Helical" evidence="1">
    <location>
        <begin position="224"/>
        <end position="245"/>
    </location>
</feature>
<dbReference type="SUPFAM" id="SSF109604">
    <property type="entry name" value="HD-domain/PDEase-like"/>
    <property type="match status" value="1"/>
</dbReference>
<dbReference type="CDD" id="cd00077">
    <property type="entry name" value="HDc"/>
    <property type="match status" value="1"/>
</dbReference>
<evidence type="ECO:0000256" key="1">
    <source>
        <dbReference type="SAM" id="Phobius"/>
    </source>
</evidence>
<dbReference type="NCBIfam" id="TIGR00277">
    <property type="entry name" value="HDIG"/>
    <property type="match status" value="1"/>
</dbReference>
<evidence type="ECO:0000313" key="4">
    <source>
        <dbReference type="EMBL" id="MDA0139957.1"/>
    </source>
</evidence>
<comment type="caution">
    <text evidence="4">The sequence shown here is derived from an EMBL/GenBank/DDBJ whole genome shotgun (WGS) entry which is preliminary data.</text>
</comment>
<evidence type="ECO:0000259" key="2">
    <source>
        <dbReference type="PROSITE" id="PS51831"/>
    </source>
</evidence>
<feature type="transmembrane region" description="Helical" evidence="1">
    <location>
        <begin position="99"/>
        <end position="120"/>
    </location>
</feature>
<name>A0ABT4RN05_9ACTN</name>
<feature type="transmembrane region" description="Helical" evidence="1">
    <location>
        <begin position="168"/>
        <end position="187"/>
    </location>
</feature>
<proteinExistence type="predicted"/>
<evidence type="ECO:0000259" key="3">
    <source>
        <dbReference type="PROSITE" id="PS51832"/>
    </source>
</evidence>
<dbReference type="PANTHER" id="PTHR43155:SF2">
    <property type="entry name" value="CYCLIC DI-GMP PHOSPHODIESTERASE PA4108"/>
    <property type="match status" value="1"/>
</dbReference>
<dbReference type="Proteomes" id="UP001147700">
    <property type="component" value="Unassembled WGS sequence"/>
</dbReference>
<feature type="transmembrane region" description="Helical" evidence="1">
    <location>
        <begin position="132"/>
        <end position="152"/>
    </location>
</feature>
<dbReference type="InterPro" id="IPR037522">
    <property type="entry name" value="HD_GYP_dom"/>
</dbReference>
<dbReference type="PANTHER" id="PTHR43155">
    <property type="entry name" value="CYCLIC DI-GMP PHOSPHODIESTERASE PA4108-RELATED"/>
    <property type="match status" value="1"/>
</dbReference>
<accession>A0ABT4RN05</accession>
<reference evidence="4" key="1">
    <citation type="submission" date="2022-10" db="EMBL/GenBank/DDBJ databases">
        <title>The WGS of Solirubrobacter sp. CPCC 204708.</title>
        <authorList>
            <person name="Jiang Z."/>
        </authorList>
    </citation>
    <scope>NUCLEOTIDE SEQUENCE</scope>
    <source>
        <strain evidence="4">CPCC 204708</strain>
    </source>
</reference>
<dbReference type="EMBL" id="JAPCID010000031">
    <property type="protein sequence ID" value="MDA0139957.1"/>
    <property type="molecule type" value="Genomic_DNA"/>
</dbReference>
<feature type="transmembrane region" description="Helical" evidence="1">
    <location>
        <begin position="67"/>
        <end position="87"/>
    </location>
</feature>
<dbReference type="Pfam" id="PF13487">
    <property type="entry name" value="HD_5"/>
    <property type="match status" value="1"/>
</dbReference>
<dbReference type="Gene3D" id="1.10.3210.10">
    <property type="entry name" value="Hypothetical protein af1432"/>
    <property type="match status" value="1"/>
</dbReference>
<dbReference type="PROSITE" id="PS51831">
    <property type="entry name" value="HD"/>
    <property type="match status" value="1"/>
</dbReference>
<feature type="domain" description="HD" evidence="2">
    <location>
        <begin position="291"/>
        <end position="414"/>
    </location>
</feature>
<feature type="transmembrane region" description="Helical" evidence="1">
    <location>
        <begin position="199"/>
        <end position="218"/>
    </location>
</feature>
<keyword evidence="1" id="KW-0472">Membrane</keyword>
<keyword evidence="1" id="KW-1133">Transmembrane helix</keyword>
<dbReference type="InterPro" id="IPR003607">
    <property type="entry name" value="HD/PDEase_dom"/>
</dbReference>
<gene>
    <name evidence="4" type="ORF">OJ962_20810</name>
</gene>
<evidence type="ECO:0000313" key="5">
    <source>
        <dbReference type="Proteomes" id="UP001147700"/>
    </source>
</evidence>
<dbReference type="InterPro" id="IPR006675">
    <property type="entry name" value="HDIG_dom"/>
</dbReference>
<sequence length="476" mass="50701">MLRSRLLPFVMVLAALVPVAAVVLVGTRPAGMTPPTHFVLVATAAAIASLASLALSIAGARARDGRAVLMGTAFSTMTALFMVHAFATPTIFTEGFNGMMPLAGGLSVPIGAALLALTALPALRRPHSVRPLVTLQAALFAGVLAFGVFGLLNPTVLPAVPQAKSSPALLLLFAGAFCLGLLIIRAVRTYLLTRRGADLAIALGCAWLSVTLWANLVIGPMTIGYFIGHALEICAVAMVAIPTALDLRRAGASRALVGDLTATELVEREEAYLGARVRALMVRLERRDRSTEEHTRRVAYLAARVGEELKLSPTARRHLAVGGLLHDIGKLSVPLEILNKPGKLTDAEFAAIKRHPEDGRRLLDELGGFPEAVRELVSDHHERLDGSGYPRGLTAMDMSLETRILAVCDVYDALVSDRVYRAAWTPERAFALLEEESDAYDQTVVAALKQAVCPSFVADLATAPVVAPRVRSPRTV</sequence>